<name>V6IG60_9LEPT</name>
<keyword evidence="2" id="KW-1185">Reference proteome</keyword>
<dbReference type="EMBL" id="AHMT02000005">
    <property type="protein sequence ID" value="EQA64508.1"/>
    <property type="molecule type" value="Genomic_DNA"/>
</dbReference>
<dbReference type="AlphaFoldDB" id="V6IG60"/>
<accession>V6IG60</accession>
<comment type="caution">
    <text evidence="1">The sequence shown here is derived from an EMBL/GenBank/DDBJ whole genome shotgun (WGS) entry which is preliminary data.</text>
</comment>
<evidence type="ECO:0000313" key="1">
    <source>
        <dbReference type="EMBL" id="EQA64508.1"/>
    </source>
</evidence>
<organism evidence="1 2">
    <name type="scientific">Leptospira alexanderi serovar Manhao 3 str. L 60</name>
    <dbReference type="NCBI Taxonomy" id="1049759"/>
    <lineage>
        <taxon>Bacteria</taxon>
        <taxon>Pseudomonadati</taxon>
        <taxon>Spirochaetota</taxon>
        <taxon>Spirochaetia</taxon>
        <taxon>Leptospirales</taxon>
        <taxon>Leptospiraceae</taxon>
        <taxon>Leptospira</taxon>
    </lineage>
</organism>
<sequence>MPTASRSSACGRNVEEPISLCAIRARRRKSVNDKYRSFNLVFAEKHMGSEREHCFSPAAYCFDCFTFAPAQAIVVVAFWARLQMPFGGPNTPLLDDHSLDSKLRENSFRLSPDQVKALTACAAGVDLSPGLSQYFDETHAPLPEYFLSLSWSDRPRSILRSHGVAPAINHLLPCIRAIIAENREHIGGKSLWPDPMLVSALQDCWRFDSRLPSVTASSKTVLPIEINRKREPLL</sequence>
<reference evidence="1" key="1">
    <citation type="submission" date="2013-05" db="EMBL/GenBank/DDBJ databases">
        <authorList>
            <person name="Harkins D.M."/>
            <person name="Durkin A.S."/>
            <person name="Brinkac L.M."/>
            <person name="Haft D.H."/>
            <person name="Selengut J.D."/>
            <person name="Sanka R."/>
            <person name="DePew J."/>
            <person name="Purushe J."/>
            <person name="Hartskeerl R.A."/>
            <person name="Ahmed A."/>
            <person name="van der Linden H."/>
            <person name="Goris M.G.A."/>
            <person name="Vinetz J.M."/>
            <person name="Sutton G.G."/>
            <person name="Nierman W.C."/>
            <person name="Fouts D.E."/>
        </authorList>
    </citation>
    <scope>NUCLEOTIDE SEQUENCE [LARGE SCALE GENOMIC DNA]</scope>
    <source>
        <strain evidence="1">L 60</strain>
    </source>
</reference>
<gene>
    <name evidence="1" type="ORF">LEP1GSC062_0574</name>
</gene>
<protein>
    <submittedName>
        <fullName evidence="1">Uncharacterized protein</fullName>
    </submittedName>
</protein>
<dbReference type="Proteomes" id="UP000018747">
    <property type="component" value="Unassembled WGS sequence"/>
</dbReference>
<proteinExistence type="predicted"/>
<evidence type="ECO:0000313" key="2">
    <source>
        <dbReference type="Proteomes" id="UP000018747"/>
    </source>
</evidence>